<comment type="cofactor">
    <cofactor evidence="1 8">
        <name>heme</name>
        <dbReference type="ChEBI" id="CHEBI:30413"/>
    </cofactor>
</comment>
<dbReference type="Proteomes" id="UP000001194">
    <property type="component" value="Unassembled WGS sequence"/>
</dbReference>
<evidence type="ECO:0000256" key="2">
    <source>
        <dbReference type="ARBA" id="ARBA00010617"/>
    </source>
</evidence>
<dbReference type="InterPro" id="IPR001128">
    <property type="entry name" value="Cyt_P450"/>
</dbReference>
<protein>
    <submittedName>
        <fullName evidence="10">Predicted protein</fullName>
    </submittedName>
</protein>
<dbReference type="GO" id="GO:0005506">
    <property type="term" value="F:iron ion binding"/>
    <property type="evidence" value="ECO:0007669"/>
    <property type="project" value="InterPro"/>
</dbReference>
<reference evidence="10 11" key="1">
    <citation type="journal article" date="2008" name="Nature">
        <title>The genome of Laccaria bicolor provides insights into mycorrhizal symbiosis.</title>
        <authorList>
            <person name="Martin F."/>
            <person name="Aerts A."/>
            <person name="Ahren D."/>
            <person name="Brun A."/>
            <person name="Danchin E.G.J."/>
            <person name="Duchaussoy F."/>
            <person name="Gibon J."/>
            <person name="Kohler A."/>
            <person name="Lindquist E."/>
            <person name="Pereda V."/>
            <person name="Salamov A."/>
            <person name="Shapiro H.J."/>
            <person name="Wuyts J."/>
            <person name="Blaudez D."/>
            <person name="Buee M."/>
            <person name="Brokstein P."/>
            <person name="Canbaeck B."/>
            <person name="Cohen D."/>
            <person name="Courty P.E."/>
            <person name="Coutinho P.M."/>
            <person name="Delaruelle C."/>
            <person name="Detter J.C."/>
            <person name="Deveau A."/>
            <person name="DiFazio S."/>
            <person name="Duplessis S."/>
            <person name="Fraissinet-Tachet L."/>
            <person name="Lucic E."/>
            <person name="Frey-Klett P."/>
            <person name="Fourrey C."/>
            <person name="Feussner I."/>
            <person name="Gay G."/>
            <person name="Grimwood J."/>
            <person name="Hoegger P.J."/>
            <person name="Jain P."/>
            <person name="Kilaru S."/>
            <person name="Labbe J."/>
            <person name="Lin Y.C."/>
            <person name="Legue V."/>
            <person name="Le Tacon F."/>
            <person name="Marmeisse R."/>
            <person name="Melayah D."/>
            <person name="Montanini B."/>
            <person name="Muratet M."/>
            <person name="Nehls U."/>
            <person name="Niculita-Hirzel H."/>
            <person name="Oudot-Le Secq M.P."/>
            <person name="Peter M."/>
            <person name="Quesneville H."/>
            <person name="Rajashekar B."/>
            <person name="Reich M."/>
            <person name="Rouhier N."/>
            <person name="Schmutz J."/>
            <person name="Yin T."/>
            <person name="Chalot M."/>
            <person name="Henrissat B."/>
            <person name="Kuees U."/>
            <person name="Lucas S."/>
            <person name="Van de Peer Y."/>
            <person name="Podila G.K."/>
            <person name="Polle A."/>
            <person name="Pukkila P.J."/>
            <person name="Richardson P.M."/>
            <person name="Rouze P."/>
            <person name="Sanders I.R."/>
            <person name="Stajich J.E."/>
            <person name="Tunlid A."/>
            <person name="Tuskan G."/>
            <person name="Grigoriev I.V."/>
        </authorList>
    </citation>
    <scope>NUCLEOTIDE SEQUENCE [LARGE SCALE GENOMIC DNA]</scope>
    <source>
        <strain evidence="11">S238N-H82 / ATCC MYA-4686</strain>
    </source>
</reference>
<dbReference type="GeneID" id="6079248"/>
<dbReference type="InterPro" id="IPR002401">
    <property type="entry name" value="Cyt_P450_E_grp-I"/>
</dbReference>
<dbReference type="InParanoid" id="B0DIM6"/>
<evidence type="ECO:0000256" key="4">
    <source>
        <dbReference type="ARBA" id="ARBA00022723"/>
    </source>
</evidence>
<sequence>MVHITPGLAFLAQNLVGPGLGFTACVLGTRYLALPIPAWAIALLSLLSVPGRIVGGILWTEFRDRREAERLGARLVPRAKGKRFANLDVLEELLGHWRNGYPGDGIWELVDTLGLVNNFNVLFANNIFTVCPEHIKLILATDFDNYDKGERFRFAMGGVLGSGVFNSDGKMWQFHRSMTRPFFNRDRMTDFELFDKHADTVISLIKSRMLTGESIDFQDVMHRFTLDAATEHLFGSCVDSLRTPSGLLPLPFNSNSTHKHTQKQGEGEEENLAIQFSAAFLQAQIVIAERERYGRIWPLLEIFKDRAREPMEVVNRYLDPVIRDAVGRYNEKKAVAGEKGEVEEEGGETLLDHLVTLTSDTALLRDETLNILIAARDTMAATLSFMFYFLSLHPSVLARLRQEASDRVGGTRRPTYEDVKEMKYLKATLNETLRLLPPVPFNVRECQKGAIWPSPDPSQKPLYIPPGSATAYSVIMMHTRTDLWGPTAHEFDPDRFLDERLKEYLLPNPFIFLPFNAGPRICLGQQTKLTTHGQFAYNQMSFMAIRLLQSFSSFTLDTEAFPPSARPPVEWAEQGRGRKRVERFRPQIVLTMSSTGGMWMKAGAEGAGVDV</sequence>
<accession>B0DIM6</accession>
<dbReference type="EMBL" id="DS547112">
    <property type="protein sequence ID" value="EDR05712.1"/>
    <property type="molecule type" value="Genomic_DNA"/>
</dbReference>
<dbReference type="InterPro" id="IPR036396">
    <property type="entry name" value="Cyt_P450_sf"/>
</dbReference>
<dbReference type="Pfam" id="PF00067">
    <property type="entry name" value="p450"/>
    <property type="match status" value="1"/>
</dbReference>
<dbReference type="OrthoDB" id="1470350at2759"/>
<evidence type="ECO:0000256" key="1">
    <source>
        <dbReference type="ARBA" id="ARBA00001971"/>
    </source>
</evidence>
<dbReference type="InterPro" id="IPR047146">
    <property type="entry name" value="Cyt_P450_E_CYP52_fungi"/>
</dbReference>
<dbReference type="PANTHER" id="PTHR24287:SF1">
    <property type="entry name" value="P450, PUTATIVE (EUROFUNG)-RELATED"/>
    <property type="match status" value="1"/>
</dbReference>
<keyword evidence="3 8" id="KW-0349">Heme</keyword>
<dbReference type="KEGG" id="lbc:LACBIDRAFT_302931"/>
<evidence type="ECO:0000256" key="9">
    <source>
        <dbReference type="RuleBase" id="RU000461"/>
    </source>
</evidence>
<comment type="similarity">
    <text evidence="2 9">Belongs to the cytochrome P450 family.</text>
</comment>
<dbReference type="PRINTS" id="PR00385">
    <property type="entry name" value="P450"/>
</dbReference>
<feature type="binding site" description="axial binding residue" evidence="8">
    <location>
        <position position="522"/>
    </location>
    <ligand>
        <name>heme</name>
        <dbReference type="ChEBI" id="CHEBI:30413"/>
    </ligand>
    <ligandPart>
        <name>Fe</name>
        <dbReference type="ChEBI" id="CHEBI:18248"/>
    </ligandPart>
</feature>
<keyword evidence="11" id="KW-1185">Reference proteome</keyword>
<dbReference type="GO" id="GO:0016705">
    <property type="term" value="F:oxidoreductase activity, acting on paired donors, with incorporation or reduction of molecular oxygen"/>
    <property type="evidence" value="ECO:0007669"/>
    <property type="project" value="InterPro"/>
</dbReference>
<dbReference type="SUPFAM" id="SSF48264">
    <property type="entry name" value="Cytochrome P450"/>
    <property type="match status" value="1"/>
</dbReference>
<dbReference type="RefSeq" id="XP_001883816.1">
    <property type="nucleotide sequence ID" value="XM_001883781.1"/>
</dbReference>
<dbReference type="PANTHER" id="PTHR24287">
    <property type="entry name" value="P450, PUTATIVE (EUROFUNG)-RELATED"/>
    <property type="match status" value="1"/>
</dbReference>
<evidence type="ECO:0000256" key="5">
    <source>
        <dbReference type="ARBA" id="ARBA00023002"/>
    </source>
</evidence>
<evidence type="ECO:0000256" key="7">
    <source>
        <dbReference type="ARBA" id="ARBA00023033"/>
    </source>
</evidence>
<dbReference type="HOGENOM" id="CLU_001570_27_0_1"/>
<evidence type="ECO:0000313" key="10">
    <source>
        <dbReference type="EMBL" id="EDR05712.1"/>
    </source>
</evidence>
<name>B0DIM6_LACBS</name>
<dbReference type="PRINTS" id="PR00463">
    <property type="entry name" value="EP450I"/>
</dbReference>
<dbReference type="PROSITE" id="PS00086">
    <property type="entry name" value="CYTOCHROME_P450"/>
    <property type="match status" value="1"/>
</dbReference>
<evidence type="ECO:0000256" key="3">
    <source>
        <dbReference type="ARBA" id="ARBA00022617"/>
    </source>
</evidence>
<dbReference type="GO" id="GO:0020037">
    <property type="term" value="F:heme binding"/>
    <property type="evidence" value="ECO:0007669"/>
    <property type="project" value="InterPro"/>
</dbReference>
<evidence type="ECO:0000256" key="6">
    <source>
        <dbReference type="ARBA" id="ARBA00023004"/>
    </source>
</evidence>
<dbReference type="GO" id="GO:0004497">
    <property type="term" value="F:monooxygenase activity"/>
    <property type="evidence" value="ECO:0007669"/>
    <property type="project" value="UniProtKB-KW"/>
</dbReference>
<dbReference type="AlphaFoldDB" id="B0DIM6"/>
<evidence type="ECO:0000256" key="8">
    <source>
        <dbReference type="PIRSR" id="PIRSR602401-1"/>
    </source>
</evidence>
<keyword evidence="5 9" id="KW-0560">Oxidoreductase</keyword>
<dbReference type="Gene3D" id="1.10.630.10">
    <property type="entry name" value="Cytochrome P450"/>
    <property type="match status" value="1"/>
</dbReference>
<dbReference type="STRING" id="486041.B0DIM6"/>
<keyword evidence="6 8" id="KW-0408">Iron</keyword>
<dbReference type="InterPro" id="IPR017972">
    <property type="entry name" value="Cyt_P450_CS"/>
</dbReference>
<evidence type="ECO:0000313" key="11">
    <source>
        <dbReference type="Proteomes" id="UP000001194"/>
    </source>
</evidence>
<keyword evidence="7 9" id="KW-0503">Monooxygenase</keyword>
<gene>
    <name evidence="10" type="ORF">LACBIDRAFT_302931</name>
</gene>
<proteinExistence type="inferred from homology"/>
<organism evidence="11">
    <name type="scientific">Laccaria bicolor (strain S238N-H82 / ATCC MYA-4686)</name>
    <name type="common">Bicoloured deceiver</name>
    <name type="synonym">Laccaria laccata var. bicolor</name>
    <dbReference type="NCBI Taxonomy" id="486041"/>
    <lineage>
        <taxon>Eukaryota</taxon>
        <taxon>Fungi</taxon>
        <taxon>Dikarya</taxon>
        <taxon>Basidiomycota</taxon>
        <taxon>Agaricomycotina</taxon>
        <taxon>Agaricomycetes</taxon>
        <taxon>Agaricomycetidae</taxon>
        <taxon>Agaricales</taxon>
        <taxon>Agaricineae</taxon>
        <taxon>Hydnangiaceae</taxon>
        <taxon>Laccaria</taxon>
    </lineage>
</organism>
<keyword evidence="4 8" id="KW-0479">Metal-binding</keyword>